<dbReference type="AlphaFoldDB" id="A0A0P0VAV8"/>
<dbReference type="Gramene" id="Os01t0863100-01">
    <property type="protein sequence ID" value="Os01t0863100-01"/>
    <property type="gene ID" value="Os01g0863100"/>
</dbReference>
<feature type="chain" id="PRO_5006056260" evidence="1">
    <location>
        <begin position="21"/>
        <end position="54"/>
    </location>
</feature>
<proteinExistence type="predicted"/>
<gene>
    <name evidence="2" type="ordered locus">Os01g0863100</name>
    <name evidence="2" type="ORF">OSNPB_010863100</name>
</gene>
<evidence type="ECO:0000313" key="3">
    <source>
        <dbReference type="Proteomes" id="UP000059680"/>
    </source>
</evidence>
<accession>A0A0P0VAV8</accession>
<dbReference type="PaxDb" id="39947-A0A0P0VAV8"/>
<name>A0A0P0VAV8_ORYSJ</name>
<feature type="non-terminal residue" evidence="2">
    <location>
        <position position="1"/>
    </location>
</feature>
<keyword evidence="1" id="KW-0732">Signal</keyword>
<reference evidence="3" key="1">
    <citation type="journal article" date="2005" name="Nature">
        <title>The map-based sequence of the rice genome.</title>
        <authorList>
            <consortium name="International rice genome sequencing project (IRGSP)"/>
            <person name="Matsumoto T."/>
            <person name="Wu J."/>
            <person name="Kanamori H."/>
            <person name="Katayose Y."/>
            <person name="Fujisawa M."/>
            <person name="Namiki N."/>
            <person name="Mizuno H."/>
            <person name="Yamamoto K."/>
            <person name="Antonio B.A."/>
            <person name="Baba T."/>
            <person name="Sakata K."/>
            <person name="Nagamura Y."/>
            <person name="Aoki H."/>
            <person name="Arikawa K."/>
            <person name="Arita K."/>
            <person name="Bito T."/>
            <person name="Chiden Y."/>
            <person name="Fujitsuka N."/>
            <person name="Fukunaka R."/>
            <person name="Hamada M."/>
            <person name="Harada C."/>
            <person name="Hayashi A."/>
            <person name="Hijishita S."/>
            <person name="Honda M."/>
            <person name="Hosokawa S."/>
            <person name="Ichikawa Y."/>
            <person name="Idonuma A."/>
            <person name="Iijima M."/>
            <person name="Ikeda M."/>
            <person name="Ikeno M."/>
            <person name="Ito K."/>
            <person name="Ito S."/>
            <person name="Ito T."/>
            <person name="Ito Y."/>
            <person name="Ito Y."/>
            <person name="Iwabuchi A."/>
            <person name="Kamiya K."/>
            <person name="Karasawa W."/>
            <person name="Kurita K."/>
            <person name="Katagiri S."/>
            <person name="Kikuta A."/>
            <person name="Kobayashi H."/>
            <person name="Kobayashi N."/>
            <person name="Machita K."/>
            <person name="Maehara T."/>
            <person name="Masukawa M."/>
            <person name="Mizubayashi T."/>
            <person name="Mukai Y."/>
            <person name="Nagasaki H."/>
            <person name="Nagata Y."/>
            <person name="Naito S."/>
            <person name="Nakashima M."/>
            <person name="Nakama Y."/>
            <person name="Nakamichi Y."/>
            <person name="Nakamura M."/>
            <person name="Meguro A."/>
            <person name="Negishi M."/>
            <person name="Ohta I."/>
            <person name="Ohta T."/>
            <person name="Okamoto M."/>
            <person name="Ono N."/>
            <person name="Saji S."/>
            <person name="Sakaguchi M."/>
            <person name="Sakai K."/>
            <person name="Shibata M."/>
            <person name="Shimokawa T."/>
            <person name="Song J."/>
            <person name="Takazaki Y."/>
            <person name="Terasawa K."/>
            <person name="Tsugane M."/>
            <person name="Tsuji K."/>
            <person name="Ueda S."/>
            <person name="Waki K."/>
            <person name="Yamagata H."/>
            <person name="Yamamoto M."/>
            <person name="Yamamoto S."/>
            <person name="Yamane H."/>
            <person name="Yoshiki S."/>
            <person name="Yoshihara R."/>
            <person name="Yukawa K."/>
            <person name="Zhong H."/>
            <person name="Yano M."/>
            <person name="Yuan Q."/>
            <person name="Ouyang S."/>
            <person name="Liu J."/>
            <person name="Jones K.M."/>
            <person name="Gansberger K."/>
            <person name="Moffat K."/>
            <person name="Hill J."/>
            <person name="Bera J."/>
            <person name="Fadrosh D."/>
            <person name="Jin S."/>
            <person name="Johri S."/>
            <person name="Kim M."/>
            <person name="Overton L."/>
            <person name="Reardon M."/>
            <person name="Tsitrin T."/>
            <person name="Vuong H."/>
            <person name="Weaver B."/>
            <person name="Ciecko A."/>
            <person name="Tallon L."/>
            <person name="Jackson J."/>
            <person name="Pai G."/>
            <person name="Aken S.V."/>
            <person name="Utterback T."/>
            <person name="Reidmuller S."/>
            <person name="Feldblyum T."/>
            <person name="Hsiao J."/>
            <person name="Zismann V."/>
            <person name="Iobst S."/>
            <person name="de Vazeille A.R."/>
            <person name="Buell C.R."/>
            <person name="Ying K."/>
            <person name="Li Y."/>
            <person name="Lu T."/>
            <person name="Huang Y."/>
            <person name="Zhao Q."/>
            <person name="Feng Q."/>
            <person name="Zhang L."/>
            <person name="Zhu J."/>
            <person name="Weng Q."/>
            <person name="Mu J."/>
            <person name="Lu Y."/>
            <person name="Fan D."/>
            <person name="Liu Y."/>
            <person name="Guan J."/>
            <person name="Zhang Y."/>
            <person name="Yu S."/>
            <person name="Liu X."/>
            <person name="Zhang Y."/>
            <person name="Hong G."/>
            <person name="Han B."/>
            <person name="Choisne N."/>
            <person name="Demange N."/>
            <person name="Orjeda G."/>
            <person name="Samain S."/>
            <person name="Cattolico L."/>
            <person name="Pelletier E."/>
            <person name="Couloux A."/>
            <person name="Segurens B."/>
            <person name="Wincker P."/>
            <person name="D'Hont A."/>
            <person name="Scarpelli C."/>
            <person name="Weissenbach J."/>
            <person name="Salanoubat M."/>
            <person name="Quetier F."/>
            <person name="Yu Y."/>
            <person name="Kim H.R."/>
            <person name="Rambo T."/>
            <person name="Currie J."/>
            <person name="Collura K."/>
            <person name="Luo M."/>
            <person name="Yang T."/>
            <person name="Ammiraju J.S.S."/>
            <person name="Engler F."/>
            <person name="Soderlund C."/>
            <person name="Wing R.A."/>
            <person name="Palmer L.E."/>
            <person name="de la Bastide M."/>
            <person name="Spiegel L."/>
            <person name="Nascimento L."/>
            <person name="Zutavern T."/>
            <person name="O'Shaughnessy A."/>
            <person name="Dike S."/>
            <person name="Dedhia N."/>
            <person name="Preston R."/>
            <person name="Balija V."/>
            <person name="McCombie W.R."/>
            <person name="Chow T."/>
            <person name="Chen H."/>
            <person name="Chung M."/>
            <person name="Chen C."/>
            <person name="Shaw J."/>
            <person name="Wu H."/>
            <person name="Hsiao K."/>
            <person name="Chao Y."/>
            <person name="Chu M."/>
            <person name="Cheng C."/>
            <person name="Hour A."/>
            <person name="Lee P."/>
            <person name="Lin S."/>
            <person name="Lin Y."/>
            <person name="Liou J."/>
            <person name="Liu S."/>
            <person name="Hsing Y."/>
            <person name="Raghuvanshi S."/>
            <person name="Mohanty A."/>
            <person name="Bharti A.K."/>
            <person name="Gaur A."/>
            <person name="Gupta V."/>
            <person name="Kumar D."/>
            <person name="Ravi V."/>
            <person name="Vij S."/>
            <person name="Kapur A."/>
            <person name="Khurana P."/>
            <person name="Khurana P."/>
            <person name="Khurana J.P."/>
            <person name="Tyagi A.K."/>
            <person name="Gaikwad K."/>
            <person name="Singh A."/>
            <person name="Dalal V."/>
            <person name="Srivastava S."/>
            <person name="Dixit A."/>
            <person name="Pal A.K."/>
            <person name="Ghazi I.A."/>
            <person name="Yadav M."/>
            <person name="Pandit A."/>
            <person name="Bhargava A."/>
            <person name="Sureshbabu K."/>
            <person name="Batra K."/>
            <person name="Sharma T.R."/>
            <person name="Mohapatra T."/>
            <person name="Singh N.K."/>
            <person name="Messing J."/>
            <person name="Nelson A.B."/>
            <person name="Fuks G."/>
            <person name="Kavchok S."/>
            <person name="Keizer G."/>
            <person name="Linton E."/>
            <person name="Llaca V."/>
            <person name="Song R."/>
            <person name="Tanyolac B."/>
            <person name="Young S."/>
            <person name="Ho-Il K."/>
            <person name="Hahn J.H."/>
            <person name="Sangsakoo G."/>
            <person name="Vanavichit A."/>
            <person name="de Mattos Luiz.A.T."/>
            <person name="Zimmer P.D."/>
            <person name="Malone G."/>
            <person name="Dellagostin O."/>
            <person name="de Oliveira A.C."/>
            <person name="Bevan M."/>
            <person name="Bancroft I."/>
            <person name="Minx P."/>
            <person name="Cordum H."/>
            <person name="Wilson R."/>
            <person name="Cheng Z."/>
            <person name="Jin W."/>
            <person name="Jiang J."/>
            <person name="Leong S.A."/>
            <person name="Iwama H."/>
            <person name="Gojobori T."/>
            <person name="Itoh T."/>
            <person name="Niimura Y."/>
            <person name="Fujii Y."/>
            <person name="Habara T."/>
            <person name="Sakai H."/>
            <person name="Sato Y."/>
            <person name="Wilson G."/>
            <person name="Kumar K."/>
            <person name="McCouch S."/>
            <person name="Juretic N."/>
            <person name="Hoen D."/>
            <person name="Wright S."/>
            <person name="Bruskiewich R."/>
            <person name="Bureau T."/>
            <person name="Miyao A."/>
            <person name="Hirochika H."/>
            <person name="Nishikawa T."/>
            <person name="Kadowaki K."/>
            <person name="Sugiura M."/>
            <person name="Burr B."/>
            <person name="Sasaki T."/>
        </authorList>
    </citation>
    <scope>NUCLEOTIDE SEQUENCE [LARGE SCALE GENOMIC DNA]</scope>
    <source>
        <strain evidence="3">cv. Nipponbare</strain>
    </source>
</reference>
<reference evidence="2 3" key="3">
    <citation type="journal article" date="2013" name="Rice">
        <title>Improvement of the Oryza sativa Nipponbare reference genome using next generation sequence and optical map data.</title>
        <authorList>
            <person name="Kawahara Y."/>
            <person name="de la Bastide M."/>
            <person name="Hamilton J.P."/>
            <person name="Kanamori H."/>
            <person name="McCombie W.R."/>
            <person name="Ouyang S."/>
            <person name="Schwartz D.C."/>
            <person name="Tanaka T."/>
            <person name="Wu J."/>
            <person name="Zhou S."/>
            <person name="Childs K.L."/>
            <person name="Davidson R.M."/>
            <person name="Lin H."/>
            <person name="Quesada-Ocampo L."/>
            <person name="Vaillancourt B."/>
            <person name="Sakai H."/>
            <person name="Lee S.S."/>
            <person name="Kim J."/>
            <person name="Numa H."/>
            <person name="Itoh T."/>
            <person name="Buell C.R."/>
            <person name="Matsumoto T."/>
        </authorList>
    </citation>
    <scope>NUCLEOTIDE SEQUENCE [LARGE SCALE GENOMIC DNA]</scope>
    <source>
        <strain evidence="3">cv. Nipponbare</strain>
    </source>
</reference>
<evidence type="ECO:0000313" key="2">
    <source>
        <dbReference type="EMBL" id="BAS75355.1"/>
    </source>
</evidence>
<dbReference type="SMR" id="A0A0P0VAV8"/>
<reference evidence="2 3" key="2">
    <citation type="journal article" date="2013" name="Plant Cell Physiol.">
        <title>Rice Annotation Project Database (RAP-DB): an integrative and interactive database for rice genomics.</title>
        <authorList>
            <person name="Sakai H."/>
            <person name="Lee S.S."/>
            <person name="Tanaka T."/>
            <person name="Numa H."/>
            <person name="Kim J."/>
            <person name="Kawahara Y."/>
            <person name="Wakimoto H."/>
            <person name="Yang C.C."/>
            <person name="Iwamoto M."/>
            <person name="Abe T."/>
            <person name="Yamada Y."/>
            <person name="Muto A."/>
            <person name="Inokuchi H."/>
            <person name="Ikemura T."/>
            <person name="Matsumoto T."/>
            <person name="Sasaki T."/>
            <person name="Itoh T."/>
        </authorList>
    </citation>
    <scope>NUCLEOTIDE SEQUENCE [LARGE SCALE GENOMIC DNA]</scope>
    <source>
        <strain evidence="3">cv. Nipponbare</strain>
    </source>
</reference>
<evidence type="ECO:0000256" key="1">
    <source>
        <dbReference type="SAM" id="SignalP"/>
    </source>
</evidence>
<feature type="signal peptide" evidence="1">
    <location>
        <begin position="1"/>
        <end position="20"/>
    </location>
</feature>
<dbReference type="InParanoid" id="A0A0P0VAV8"/>
<keyword evidence="3" id="KW-1185">Reference proteome</keyword>
<dbReference type="EMBL" id="AP014957">
    <property type="protein sequence ID" value="BAS75355.1"/>
    <property type="molecule type" value="Genomic_DNA"/>
</dbReference>
<organism evidence="2 3">
    <name type="scientific">Oryza sativa subsp. japonica</name>
    <name type="common">Rice</name>
    <dbReference type="NCBI Taxonomy" id="39947"/>
    <lineage>
        <taxon>Eukaryota</taxon>
        <taxon>Viridiplantae</taxon>
        <taxon>Streptophyta</taxon>
        <taxon>Embryophyta</taxon>
        <taxon>Tracheophyta</taxon>
        <taxon>Spermatophyta</taxon>
        <taxon>Magnoliopsida</taxon>
        <taxon>Liliopsida</taxon>
        <taxon>Poales</taxon>
        <taxon>Poaceae</taxon>
        <taxon>BOP clade</taxon>
        <taxon>Oryzoideae</taxon>
        <taxon>Oryzeae</taxon>
        <taxon>Oryzinae</taxon>
        <taxon>Oryza</taxon>
        <taxon>Oryza sativa</taxon>
    </lineage>
</organism>
<sequence>RLHGVLDLFWLVATSQTSHSIKVRVIPSPEDRATRESIISWYQSFSCLVRILVL</sequence>
<protein>
    <submittedName>
        <fullName evidence="2">Os01g0863100 protein</fullName>
    </submittedName>
</protein>
<dbReference type="Proteomes" id="UP000059680">
    <property type="component" value="Chromosome 1"/>
</dbReference>